<reference evidence="1 2" key="1">
    <citation type="submission" date="2024-09" db="EMBL/GenBank/DDBJ databases">
        <authorList>
            <person name="Lee S.D."/>
        </authorList>
    </citation>
    <scope>NUCLEOTIDE SEQUENCE [LARGE SCALE GENOMIC DNA]</scope>
    <source>
        <strain evidence="1 2">N1-1</strain>
    </source>
</reference>
<gene>
    <name evidence="1" type="ORF">ACEZDG_18730</name>
</gene>
<accession>A0ABV6VC54</accession>
<protein>
    <submittedName>
        <fullName evidence="1">Uncharacterized protein</fullName>
    </submittedName>
</protein>
<dbReference type="Proteomes" id="UP001592582">
    <property type="component" value="Unassembled WGS sequence"/>
</dbReference>
<name>A0ABV6VC54_9ACTN</name>
<organism evidence="1 2">
    <name type="scientific">Streptacidiphilus alkalitolerans</name>
    <dbReference type="NCBI Taxonomy" id="3342712"/>
    <lineage>
        <taxon>Bacteria</taxon>
        <taxon>Bacillati</taxon>
        <taxon>Actinomycetota</taxon>
        <taxon>Actinomycetes</taxon>
        <taxon>Kitasatosporales</taxon>
        <taxon>Streptomycetaceae</taxon>
        <taxon>Streptacidiphilus</taxon>
    </lineage>
</organism>
<evidence type="ECO:0000313" key="1">
    <source>
        <dbReference type="EMBL" id="MFC1411303.1"/>
    </source>
</evidence>
<proteinExistence type="predicted"/>
<sequence>MSGTPRTLVLSEEEMAAIADAAVADLARRLADRAFRPLYDAGTAGHDTVSHEIVDGEALARLHALVQLQRAVERQKDRAAELAVRAGAGYPQLGQACAMSRQGARRRWPGLVTTGGAPATRRTVSPTQHPAPIDRSH</sequence>
<evidence type="ECO:0000313" key="2">
    <source>
        <dbReference type="Proteomes" id="UP001592582"/>
    </source>
</evidence>
<comment type="caution">
    <text evidence="1">The sequence shown here is derived from an EMBL/GenBank/DDBJ whole genome shotgun (WGS) entry which is preliminary data.</text>
</comment>
<dbReference type="EMBL" id="JBHEZX010000007">
    <property type="protein sequence ID" value="MFC1411303.1"/>
    <property type="molecule type" value="Genomic_DNA"/>
</dbReference>
<keyword evidence="2" id="KW-1185">Reference proteome</keyword>